<reference evidence="2" key="1">
    <citation type="journal article" date="2020" name="Nature">
        <title>Giant virus diversity and host interactions through global metagenomics.</title>
        <authorList>
            <person name="Schulz F."/>
            <person name="Roux S."/>
            <person name="Paez-Espino D."/>
            <person name="Jungbluth S."/>
            <person name="Walsh D.A."/>
            <person name="Denef V.J."/>
            <person name="McMahon K.D."/>
            <person name="Konstantinidis K.T."/>
            <person name="Eloe-Fadrosh E.A."/>
            <person name="Kyrpides N.C."/>
            <person name="Woyke T."/>
        </authorList>
    </citation>
    <scope>NUCLEOTIDE SEQUENCE</scope>
    <source>
        <strain evidence="2">GVMAG-M-3300010157-4</strain>
    </source>
</reference>
<name>A0A6C0B638_9ZZZZ</name>
<sequence>MDFLKKSISTIDNAIEINKLKSEHDDLTNKITKIIDQLKKYDCQLELKQIIESNIQANQNTIHGLKKQFFLDNIETPENYTVEEFSVKYNNPYFIKLFQLYNNLLESSGVLQTSLNEINSHINIDKTTYQSKKEDLEKELDSVNIRLRKVRNKQFPK</sequence>
<protein>
    <submittedName>
        <fullName evidence="2">Uncharacterized protein</fullName>
    </submittedName>
</protein>
<organism evidence="2">
    <name type="scientific">viral metagenome</name>
    <dbReference type="NCBI Taxonomy" id="1070528"/>
    <lineage>
        <taxon>unclassified sequences</taxon>
        <taxon>metagenomes</taxon>
        <taxon>organismal metagenomes</taxon>
    </lineage>
</organism>
<dbReference type="AlphaFoldDB" id="A0A6C0B638"/>
<feature type="coiled-coil region" evidence="1">
    <location>
        <begin position="126"/>
        <end position="153"/>
    </location>
</feature>
<evidence type="ECO:0000256" key="1">
    <source>
        <dbReference type="SAM" id="Coils"/>
    </source>
</evidence>
<dbReference type="EMBL" id="MN739087">
    <property type="protein sequence ID" value="QHS87705.1"/>
    <property type="molecule type" value="Genomic_DNA"/>
</dbReference>
<proteinExistence type="predicted"/>
<keyword evidence="1" id="KW-0175">Coiled coil</keyword>
<accession>A0A6C0B638</accession>
<evidence type="ECO:0000313" key="2">
    <source>
        <dbReference type="EMBL" id="QHS87705.1"/>
    </source>
</evidence>